<dbReference type="InterPro" id="IPR036179">
    <property type="entry name" value="Ig-like_dom_sf"/>
</dbReference>
<dbReference type="EMBL" id="QBIY01004762">
    <property type="protein sequence ID" value="RXN38531.1"/>
    <property type="molecule type" value="Genomic_DNA"/>
</dbReference>
<evidence type="ECO:0000259" key="9">
    <source>
        <dbReference type="PROSITE" id="PS51465"/>
    </source>
</evidence>
<comment type="caution">
    <text evidence="11">The sequence shown here is derived from an EMBL/GenBank/DDBJ whole genome shotgun (WGS) entry which is preliminary data.</text>
</comment>
<name>A0A498P2V5_LABRO</name>
<dbReference type="CDD" id="cd00104">
    <property type="entry name" value="KAZAL_FS"/>
    <property type="match status" value="1"/>
</dbReference>
<evidence type="ECO:0000256" key="6">
    <source>
        <dbReference type="SAM" id="SignalP"/>
    </source>
</evidence>
<feature type="domain" description="Ig-like" evidence="7">
    <location>
        <begin position="122"/>
        <end position="234"/>
    </location>
</feature>
<keyword evidence="5" id="KW-0393">Immunoglobulin domain</keyword>
<dbReference type="InterPro" id="IPR013783">
    <property type="entry name" value="Ig-like_fold"/>
</dbReference>
<evidence type="ECO:0000256" key="4">
    <source>
        <dbReference type="ARBA" id="ARBA00023157"/>
    </source>
</evidence>
<accession>A0A498P2V5</accession>
<reference evidence="11 12" key="1">
    <citation type="submission" date="2018-03" db="EMBL/GenBank/DDBJ databases">
        <title>Draft genome sequence of Rohu Carp (Labeo rohita).</title>
        <authorList>
            <person name="Das P."/>
            <person name="Kushwaha B."/>
            <person name="Joshi C.G."/>
            <person name="Kumar D."/>
            <person name="Nagpure N.S."/>
            <person name="Sahoo L."/>
            <person name="Das S.P."/>
            <person name="Bit A."/>
            <person name="Patnaik S."/>
            <person name="Meher P.K."/>
            <person name="Jayasankar P."/>
            <person name="Koringa P.G."/>
            <person name="Patel N.V."/>
            <person name="Hinsu A.T."/>
            <person name="Kumar R."/>
            <person name="Pandey M."/>
            <person name="Agarwal S."/>
            <person name="Srivastava S."/>
            <person name="Singh M."/>
            <person name="Iquebal M.A."/>
            <person name="Jaiswal S."/>
            <person name="Angadi U.B."/>
            <person name="Kumar N."/>
            <person name="Raza M."/>
            <person name="Shah T.M."/>
            <person name="Rai A."/>
            <person name="Jena J.K."/>
        </authorList>
    </citation>
    <scope>NUCLEOTIDE SEQUENCE [LARGE SCALE GENOMIC DNA]</scope>
    <source>
        <strain evidence="11">DASCIFA01</strain>
        <tissue evidence="11">Testis</tissue>
    </source>
</reference>
<dbReference type="PANTHER" id="PTHR14186">
    <property type="entry name" value="INSULIN-LIKE GROWTH FACTOR BINDING PROTEIN-RELATED"/>
    <property type="match status" value="1"/>
</dbReference>
<dbReference type="SUPFAM" id="SSF48726">
    <property type="entry name" value="Immunoglobulin"/>
    <property type="match status" value="1"/>
</dbReference>
<dbReference type="InterPro" id="IPR002350">
    <property type="entry name" value="Kazal_dom"/>
</dbReference>
<dbReference type="GO" id="GO:0005615">
    <property type="term" value="C:extracellular space"/>
    <property type="evidence" value="ECO:0007669"/>
    <property type="project" value="TreeGrafter"/>
</dbReference>
<feature type="domain" description="Kazal-like" evidence="9">
    <location>
        <begin position="104"/>
        <end position="167"/>
    </location>
</feature>
<protein>
    <submittedName>
        <fullName evidence="11">Kazal-type serine protease inhibitor domain-containing 1-like protein</fullName>
    </submittedName>
</protein>
<evidence type="ECO:0000313" key="11">
    <source>
        <dbReference type="EMBL" id="RXN38531.1"/>
    </source>
</evidence>
<dbReference type="Gene3D" id="3.30.60.30">
    <property type="match status" value="1"/>
</dbReference>
<evidence type="ECO:0000259" key="8">
    <source>
        <dbReference type="PROSITE" id="PS51323"/>
    </source>
</evidence>
<dbReference type="Proteomes" id="UP000290572">
    <property type="component" value="Unassembled WGS sequence"/>
</dbReference>
<feature type="chain" id="PRO_5041872586" evidence="6">
    <location>
        <begin position="21"/>
        <end position="266"/>
    </location>
</feature>
<dbReference type="InterPro" id="IPR009030">
    <property type="entry name" value="Growth_fac_rcpt_cys_sf"/>
</dbReference>
<evidence type="ECO:0000256" key="3">
    <source>
        <dbReference type="ARBA" id="ARBA00022729"/>
    </source>
</evidence>
<dbReference type="EMBL" id="QBIY01013439">
    <property type="protein sequence ID" value="RXN04487.1"/>
    <property type="molecule type" value="Genomic_DNA"/>
</dbReference>
<keyword evidence="12" id="KW-1185">Reference proteome</keyword>
<evidence type="ECO:0000256" key="2">
    <source>
        <dbReference type="ARBA" id="ARBA00022525"/>
    </source>
</evidence>
<evidence type="ECO:0000256" key="5">
    <source>
        <dbReference type="ARBA" id="ARBA00023319"/>
    </source>
</evidence>
<keyword evidence="4" id="KW-1015">Disulfide bond</keyword>
<feature type="domain" description="IGFBP N-terminal" evidence="8">
    <location>
        <begin position="50"/>
        <end position="129"/>
    </location>
</feature>
<dbReference type="SUPFAM" id="SSF57184">
    <property type="entry name" value="Growth factor receptor domain"/>
    <property type="match status" value="1"/>
</dbReference>
<dbReference type="PROSITE" id="PS50835">
    <property type="entry name" value="IG_LIKE"/>
    <property type="match status" value="1"/>
</dbReference>
<evidence type="ECO:0000256" key="1">
    <source>
        <dbReference type="ARBA" id="ARBA00004613"/>
    </source>
</evidence>
<dbReference type="AlphaFoldDB" id="A0A498P2V5"/>
<dbReference type="GO" id="GO:0005520">
    <property type="term" value="F:insulin-like growth factor binding"/>
    <property type="evidence" value="ECO:0007669"/>
    <property type="project" value="InterPro"/>
</dbReference>
<dbReference type="PROSITE" id="PS51323">
    <property type="entry name" value="IGFBP_N_2"/>
    <property type="match status" value="1"/>
</dbReference>
<proteinExistence type="predicted"/>
<dbReference type="PANTHER" id="PTHR14186:SF25">
    <property type="entry name" value="KAZAL-TYPE SERINE PEPTIDASE INHIBITOR DOMAIN 3"/>
    <property type="match status" value="1"/>
</dbReference>
<keyword evidence="11" id="KW-0646">Protease inhibitor</keyword>
<keyword evidence="3 6" id="KW-0732">Signal</keyword>
<dbReference type="PROSITE" id="PS51465">
    <property type="entry name" value="KAZAL_2"/>
    <property type="match status" value="1"/>
</dbReference>
<dbReference type="InterPro" id="IPR000867">
    <property type="entry name" value="IGFBP-like"/>
</dbReference>
<dbReference type="Gene3D" id="4.10.40.20">
    <property type="match status" value="1"/>
</dbReference>
<comment type="subcellular location">
    <subcellularLocation>
        <location evidence="1">Secreted</location>
    </subcellularLocation>
</comment>
<keyword evidence="11" id="KW-0722">Serine protease inhibitor</keyword>
<gene>
    <name evidence="11" type="ORF">ROHU_001028</name>
    <name evidence="10" type="ORF">ROHU_034019</name>
</gene>
<dbReference type="GO" id="GO:0009966">
    <property type="term" value="P:regulation of signal transduction"/>
    <property type="evidence" value="ECO:0007669"/>
    <property type="project" value="TreeGrafter"/>
</dbReference>
<evidence type="ECO:0000313" key="10">
    <source>
        <dbReference type="EMBL" id="RXN04487.1"/>
    </source>
</evidence>
<evidence type="ECO:0000313" key="12">
    <source>
        <dbReference type="Proteomes" id="UP000290572"/>
    </source>
</evidence>
<dbReference type="SMART" id="SM00280">
    <property type="entry name" value="KAZAL"/>
    <property type="match status" value="1"/>
</dbReference>
<dbReference type="Gene3D" id="2.60.40.10">
    <property type="entry name" value="Immunoglobulins"/>
    <property type="match status" value="1"/>
</dbReference>
<keyword evidence="2" id="KW-0964">Secreted</keyword>
<feature type="signal peptide" evidence="6">
    <location>
        <begin position="1"/>
        <end position="20"/>
    </location>
</feature>
<dbReference type="InterPro" id="IPR007110">
    <property type="entry name" value="Ig-like_dom"/>
</dbReference>
<dbReference type="Pfam" id="PF07679">
    <property type="entry name" value="I-set"/>
    <property type="match status" value="1"/>
</dbReference>
<sequence>MLMHIVTFAVLVLSIRTAHGFPNYKDDYMDEDLATFDYYKGTDEFDERNRTQECEECVPELCPLLLGCRAGLVQDSCGCCSQCANLEGQTCDLGQRTVYYGLCGENLECKLDRSDGADGEEPETQCVCLSQKPLCGTDGQTYMNICKYKEAAYSNPGLNVSDGPCRTVEWRKDGKEIILPGDDPHISVQSRGGPQKYELSSWLQIEEASQMDSGTYRCIARNELGHVSATAILGVLPPDEMSTYLEQNVNEMMSYEQLQDYDRDYY</sequence>
<dbReference type="Pfam" id="PF00219">
    <property type="entry name" value="IGFBP"/>
    <property type="match status" value="1"/>
</dbReference>
<dbReference type="InterPro" id="IPR011390">
    <property type="entry name" value="IGFBP_rP_mac25"/>
</dbReference>
<organism evidence="11 12">
    <name type="scientific">Labeo rohita</name>
    <name type="common">Indian major carp</name>
    <name type="synonym">Cyprinus rohita</name>
    <dbReference type="NCBI Taxonomy" id="84645"/>
    <lineage>
        <taxon>Eukaryota</taxon>
        <taxon>Metazoa</taxon>
        <taxon>Chordata</taxon>
        <taxon>Craniata</taxon>
        <taxon>Vertebrata</taxon>
        <taxon>Euteleostomi</taxon>
        <taxon>Actinopterygii</taxon>
        <taxon>Neopterygii</taxon>
        <taxon>Teleostei</taxon>
        <taxon>Ostariophysi</taxon>
        <taxon>Cypriniformes</taxon>
        <taxon>Cyprinidae</taxon>
        <taxon>Labeoninae</taxon>
        <taxon>Labeonini</taxon>
        <taxon>Labeo</taxon>
    </lineage>
</organism>
<dbReference type="GO" id="GO:0001558">
    <property type="term" value="P:regulation of cell growth"/>
    <property type="evidence" value="ECO:0007669"/>
    <property type="project" value="InterPro"/>
</dbReference>
<dbReference type="GO" id="GO:0004867">
    <property type="term" value="F:serine-type endopeptidase inhibitor activity"/>
    <property type="evidence" value="ECO:0007669"/>
    <property type="project" value="UniProtKB-KW"/>
</dbReference>
<dbReference type="InterPro" id="IPR013098">
    <property type="entry name" value="Ig_I-set"/>
</dbReference>
<evidence type="ECO:0000259" key="7">
    <source>
        <dbReference type="PROSITE" id="PS50835"/>
    </source>
</evidence>